<evidence type="ECO:0000256" key="4">
    <source>
        <dbReference type="ARBA" id="ARBA00023136"/>
    </source>
</evidence>
<dbReference type="GO" id="GO:0016247">
    <property type="term" value="F:channel regulator activity"/>
    <property type="evidence" value="ECO:0007669"/>
    <property type="project" value="TreeGrafter"/>
</dbReference>
<gene>
    <name evidence="7" type="ORF">ANCCEY_11317</name>
</gene>
<evidence type="ECO:0000256" key="6">
    <source>
        <dbReference type="SAM" id="Phobius"/>
    </source>
</evidence>
<dbReference type="Pfam" id="PF00822">
    <property type="entry name" value="PMP22_Claudin"/>
    <property type="match status" value="1"/>
</dbReference>
<dbReference type="InterPro" id="IPR004031">
    <property type="entry name" value="PMP22/EMP/MP20/Claudin"/>
</dbReference>
<reference evidence="7 8" key="1">
    <citation type="submission" date="2013-05" db="EMBL/GenBank/DDBJ databases">
        <title>Draft genome of the parasitic nematode Anyclostoma ceylanicum.</title>
        <authorList>
            <person name="Mitreva M."/>
        </authorList>
    </citation>
    <scope>NUCLEOTIDE SEQUENCE [LARGE SCALE GENOMIC DNA]</scope>
</reference>
<dbReference type="GO" id="GO:0032281">
    <property type="term" value="C:AMPA glutamate receptor complex"/>
    <property type="evidence" value="ECO:0007669"/>
    <property type="project" value="TreeGrafter"/>
</dbReference>
<protein>
    <submittedName>
        <fullName evidence="7">Uncharacterized protein</fullName>
    </submittedName>
</protein>
<dbReference type="EMBL" id="KE125277">
    <property type="protein sequence ID" value="EPB69583.1"/>
    <property type="molecule type" value="Genomic_DNA"/>
</dbReference>
<keyword evidence="2 6" id="KW-0812">Transmembrane</keyword>
<dbReference type="Proteomes" id="UP000054495">
    <property type="component" value="Unassembled WGS sequence"/>
</dbReference>
<sequence length="361" mass="40682">MTAALALKKRMMVIPVSQHKLIKIRRINRVKLTRLALYCSFGACISSVVSSSTNSWLYTSEVLKYYVLPNNTQGYDDTQLNQPVFFKNASFGPWKFCWLDPMTEFHCNSVQYLVDDDPSDVTTSVQQSIRRAFLFMMVGGILDVIGVFTSVTCCLLPTPYASLFASTIVHINAGIANFLCIIVFMSAVSKEVGNKIHPASEMDDPLFHFEYGFSFILLKVSFLLTELAALFSIVVYMAKRDERTFNRYKIRSLLNFSARSMSEDKTDSELIQDSYHNYPTRFNRGRRAGISSPVMSDIASFDEIASPTKSIKKHNEETNYTPQFPGMLFLPGFGQGSRRSSSQTGRKSVCSDSSIDKDLIL</sequence>
<keyword evidence="4 6" id="KW-0472">Membrane</keyword>
<keyword evidence="8" id="KW-1185">Reference proteome</keyword>
<evidence type="ECO:0000256" key="1">
    <source>
        <dbReference type="ARBA" id="ARBA00004141"/>
    </source>
</evidence>
<feature type="transmembrane region" description="Helical" evidence="6">
    <location>
        <begin position="211"/>
        <end position="238"/>
    </location>
</feature>
<feature type="compositionally biased region" description="Low complexity" evidence="5">
    <location>
        <begin position="336"/>
        <end position="348"/>
    </location>
</feature>
<feature type="transmembrane region" description="Helical" evidence="6">
    <location>
        <begin position="132"/>
        <end position="156"/>
    </location>
</feature>
<keyword evidence="3 6" id="KW-1133">Transmembrane helix</keyword>
<evidence type="ECO:0000313" key="7">
    <source>
        <dbReference type="EMBL" id="EPB69583.1"/>
    </source>
</evidence>
<feature type="region of interest" description="Disordered" evidence="5">
    <location>
        <begin position="335"/>
        <end position="355"/>
    </location>
</feature>
<dbReference type="GO" id="GO:0005245">
    <property type="term" value="F:voltage-gated calcium channel activity"/>
    <property type="evidence" value="ECO:0007669"/>
    <property type="project" value="TreeGrafter"/>
</dbReference>
<dbReference type="PANTHER" id="PTHR12107">
    <property type="entry name" value="VOLTAGE-DEPENDENT CALCIUM CHANNEL GAMMA SUBUNIT"/>
    <property type="match status" value="1"/>
</dbReference>
<evidence type="ECO:0000313" key="8">
    <source>
        <dbReference type="Proteomes" id="UP000054495"/>
    </source>
</evidence>
<dbReference type="InterPro" id="IPR051072">
    <property type="entry name" value="CACNG_subunit"/>
</dbReference>
<evidence type="ECO:0000256" key="2">
    <source>
        <dbReference type="ARBA" id="ARBA00022692"/>
    </source>
</evidence>
<proteinExistence type="predicted"/>
<dbReference type="GO" id="GO:0051968">
    <property type="term" value="P:positive regulation of synaptic transmission, glutamatergic"/>
    <property type="evidence" value="ECO:0007669"/>
    <property type="project" value="TreeGrafter"/>
</dbReference>
<evidence type="ECO:0000256" key="3">
    <source>
        <dbReference type="ARBA" id="ARBA00022989"/>
    </source>
</evidence>
<dbReference type="Gene3D" id="1.20.140.150">
    <property type="match status" value="1"/>
</dbReference>
<dbReference type="AlphaFoldDB" id="A0A0D6LEE6"/>
<organism evidence="7 8">
    <name type="scientific">Ancylostoma ceylanicum</name>
    <dbReference type="NCBI Taxonomy" id="53326"/>
    <lineage>
        <taxon>Eukaryota</taxon>
        <taxon>Metazoa</taxon>
        <taxon>Ecdysozoa</taxon>
        <taxon>Nematoda</taxon>
        <taxon>Chromadorea</taxon>
        <taxon>Rhabditida</taxon>
        <taxon>Rhabditina</taxon>
        <taxon>Rhabditomorpha</taxon>
        <taxon>Strongyloidea</taxon>
        <taxon>Ancylostomatidae</taxon>
        <taxon>Ancylostomatinae</taxon>
        <taxon>Ancylostoma</taxon>
    </lineage>
</organism>
<feature type="transmembrane region" description="Helical" evidence="6">
    <location>
        <begin position="163"/>
        <end position="188"/>
    </location>
</feature>
<dbReference type="GO" id="GO:0019226">
    <property type="term" value="P:transmission of nerve impulse"/>
    <property type="evidence" value="ECO:0007669"/>
    <property type="project" value="TreeGrafter"/>
</dbReference>
<dbReference type="GO" id="GO:0098839">
    <property type="term" value="C:postsynaptic density membrane"/>
    <property type="evidence" value="ECO:0007669"/>
    <property type="project" value="TreeGrafter"/>
</dbReference>
<name>A0A0D6LEE6_9BILA</name>
<comment type="subcellular location">
    <subcellularLocation>
        <location evidence="1">Membrane</location>
        <topology evidence="1">Multi-pass membrane protein</topology>
    </subcellularLocation>
</comment>
<evidence type="ECO:0000256" key="5">
    <source>
        <dbReference type="SAM" id="MobiDB-lite"/>
    </source>
</evidence>
<dbReference type="GO" id="GO:0098970">
    <property type="term" value="P:postsynaptic neurotransmitter receptor diffusion trapping"/>
    <property type="evidence" value="ECO:0007669"/>
    <property type="project" value="TreeGrafter"/>
</dbReference>
<dbReference type="PANTHER" id="PTHR12107:SF0">
    <property type="entry name" value="STARGAZIN (MAMMALIAN CALCIUM CHANNEL) HOMOLOG"/>
    <property type="match status" value="1"/>
</dbReference>
<dbReference type="GO" id="GO:0099590">
    <property type="term" value="P:neurotransmitter receptor internalization"/>
    <property type="evidence" value="ECO:0007669"/>
    <property type="project" value="TreeGrafter"/>
</dbReference>
<accession>A0A0D6LEE6</accession>
<dbReference type="GO" id="GO:0098943">
    <property type="term" value="P:neurotransmitter receptor transport, postsynaptic endosome to lysosome"/>
    <property type="evidence" value="ECO:0007669"/>
    <property type="project" value="TreeGrafter"/>
</dbReference>